<accession>A0ABQ9IZ42</accession>
<dbReference type="EMBL" id="JAPWTJ010001924">
    <property type="protein sequence ID" value="KAJ8968833.1"/>
    <property type="molecule type" value="Genomic_DNA"/>
</dbReference>
<evidence type="ECO:0000313" key="2">
    <source>
        <dbReference type="Proteomes" id="UP001162164"/>
    </source>
</evidence>
<proteinExistence type="predicted"/>
<reference evidence="1" key="1">
    <citation type="journal article" date="2023" name="Insect Mol. Biol.">
        <title>Genome sequencing provides insights into the evolution of gene families encoding plant cell wall-degrading enzymes in longhorned beetles.</title>
        <authorList>
            <person name="Shin N.R."/>
            <person name="Okamura Y."/>
            <person name="Kirsch R."/>
            <person name="Pauchet Y."/>
        </authorList>
    </citation>
    <scope>NUCLEOTIDE SEQUENCE</scope>
    <source>
        <strain evidence="1">MMC_N1</strain>
    </source>
</reference>
<keyword evidence="2" id="KW-1185">Reference proteome</keyword>
<comment type="caution">
    <text evidence="1">The sequence shown here is derived from an EMBL/GenBank/DDBJ whole genome shotgun (WGS) entry which is preliminary data.</text>
</comment>
<sequence>MTARLQNKVCVYGLLRNGGPAIVAPPFVCTGSASIFCDKLTLKITFRPAIGFRNIVLGGEGPFHKPDLADLAATTLDV</sequence>
<dbReference type="Proteomes" id="UP001162164">
    <property type="component" value="Unassembled WGS sequence"/>
</dbReference>
<protein>
    <submittedName>
        <fullName evidence="1">Uncharacterized protein</fullName>
    </submittedName>
</protein>
<evidence type="ECO:0000313" key="1">
    <source>
        <dbReference type="EMBL" id="KAJ8968833.1"/>
    </source>
</evidence>
<organism evidence="1 2">
    <name type="scientific">Molorchus minor</name>
    <dbReference type="NCBI Taxonomy" id="1323400"/>
    <lineage>
        <taxon>Eukaryota</taxon>
        <taxon>Metazoa</taxon>
        <taxon>Ecdysozoa</taxon>
        <taxon>Arthropoda</taxon>
        <taxon>Hexapoda</taxon>
        <taxon>Insecta</taxon>
        <taxon>Pterygota</taxon>
        <taxon>Neoptera</taxon>
        <taxon>Endopterygota</taxon>
        <taxon>Coleoptera</taxon>
        <taxon>Polyphaga</taxon>
        <taxon>Cucujiformia</taxon>
        <taxon>Chrysomeloidea</taxon>
        <taxon>Cerambycidae</taxon>
        <taxon>Lamiinae</taxon>
        <taxon>Monochamini</taxon>
        <taxon>Molorchus</taxon>
    </lineage>
</organism>
<gene>
    <name evidence="1" type="ORF">NQ317_005301</name>
</gene>
<name>A0ABQ9IZ42_9CUCU</name>